<dbReference type="Proteomes" id="UP001166191">
    <property type="component" value="Unassembled WGS sequence"/>
</dbReference>
<dbReference type="CDD" id="cd01831">
    <property type="entry name" value="Endoglucanase_E_like"/>
    <property type="match status" value="1"/>
</dbReference>
<evidence type="ECO:0000259" key="2">
    <source>
        <dbReference type="Pfam" id="PF13472"/>
    </source>
</evidence>
<dbReference type="RefSeq" id="WP_216033322.1">
    <property type="nucleotide sequence ID" value="NZ_JAHKNG010000017.1"/>
</dbReference>
<evidence type="ECO:0000256" key="1">
    <source>
        <dbReference type="SAM" id="MobiDB-lite"/>
    </source>
</evidence>
<dbReference type="PANTHER" id="PTHR37834">
    <property type="entry name" value="GDSL-LIKE LIPASE/ACYLHYDROLASE DOMAIN PROTEIN (AFU_ORTHOLOGUE AFUA_2G00620)"/>
    <property type="match status" value="1"/>
</dbReference>
<gene>
    <name evidence="4" type="ORF">KNW02_11020</name>
</gene>
<dbReference type="InterPro" id="IPR037461">
    <property type="entry name" value="CtCE2-like_dom"/>
</dbReference>
<sequence length="374" mass="39802">MPPVLITKQAPSGLRVLLARGSDPDASMQPLPARVVGRTAQDGDDLDHQWPGFQASARFVGSRIEVAIRDSSNRYRLTLDDAEVELTRVGSGVLRISGLAAGTHEIRLEKLSEQAEVGHFGGFFLPPEATPLPPPERRPLIEFVGDSDTVGYGNTAPGRDCSSEAQYLATDTSRAFGPMTARALGSDYRIIAASGIGLVRNLGGGGDTAMAKVYARALPLQGDTPHDPEPAADVIVIALGPNDYADPEDLALNYPPFADALLQFMRDRRAEAPTARIVLLAFGEYGKDLVRAHRAARDAFTADGDQADLLVMPELARTACHWHPSLNDHQLIARALTRLLESPPQPASLPVGASGSREAPGRAESKPAGPAPHA</sequence>
<proteinExistence type="predicted"/>
<keyword evidence="5" id="KW-1185">Reference proteome</keyword>
<name>A0ABS6AJ77_9RHOB</name>
<reference evidence="4" key="1">
    <citation type="submission" date="2021-06" db="EMBL/GenBank/DDBJ databases">
        <title>Paracoccus bacterium XHP0099 sp. nov., isolated from the surface waters of the Yellow Sea.</title>
        <authorList>
            <person name="Xue H."/>
            <person name="Zhang D."/>
        </authorList>
    </citation>
    <scope>NUCLEOTIDE SEQUENCE</scope>
    <source>
        <strain evidence="4">XHP0099</strain>
    </source>
</reference>
<dbReference type="InterPro" id="IPR040794">
    <property type="entry name" value="CE2_N"/>
</dbReference>
<evidence type="ECO:0000313" key="4">
    <source>
        <dbReference type="EMBL" id="MBU3030645.1"/>
    </source>
</evidence>
<evidence type="ECO:0000313" key="5">
    <source>
        <dbReference type="Proteomes" id="UP001166191"/>
    </source>
</evidence>
<accession>A0ABS6AJ77</accession>
<protein>
    <submittedName>
        <fullName evidence="4">Lipase</fullName>
    </submittedName>
</protein>
<dbReference type="InterPro" id="IPR052762">
    <property type="entry name" value="PCW_deacetylase/CE"/>
</dbReference>
<dbReference type="InterPro" id="IPR013830">
    <property type="entry name" value="SGNH_hydro"/>
</dbReference>
<dbReference type="PANTHER" id="PTHR37834:SF2">
    <property type="entry name" value="ESTERASE, SGNH HYDROLASE-TYPE"/>
    <property type="match status" value="1"/>
</dbReference>
<dbReference type="Pfam" id="PF13472">
    <property type="entry name" value="Lipase_GDSL_2"/>
    <property type="match status" value="1"/>
</dbReference>
<dbReference type="EMBL" id="JAHKNG010000017">
    <property type="protein sequence ID" value="MBU3030645.1"/>
    <property type="molecule type" value="Genomic_DNA"/>
</dbReference>
<organism evidence="4 5">
    <name type="scientific">Paracoccus marinaquae</name>
    <dbReference type="NCBI Taxonomy" id="2841926"/>
    <lineage>
        <taxon>Bacteria</taxon>
        <taxon>Pseudomonadati</taxon>
        <taxon>Pseudomonadota</taxon>
        <taxon>Alphaproteobacteria</taxon>
        <taxon>Rhodobacterales</taxon>
        <taxon>Paracoccaceae</taxon>
        <taxon>Paracoccus</taxon>
    </lineage>
</organism>
<feature type="region of interest" description="Disordered" evidence="1">
    <location>
        <begin position="343"/>
        <end position="374"/>
    </location>
</feature>
<feature type="domain" description="Carbohydrate esterase 2 N-terminal" evidence="3">
    <location>
        <begin position="35"/>
        <end position="135"/>
    </location>
</feature>
<comment type="caution">
    <text evidence="4">The sequence shown here is derived from an EMBL/GenBank/DDBJ whole genome shotgun (WGS) entry which is preliminary data.</text>
</comment>
<feature type="domain" description="SGNH hydrolase-type esterase" evidence="2">
    <location>
        <begin position="143"/>
        <end position="300"/>
    </location>
</feature>
<dbReference type="Pfam" id="PF17996">
    <property type="entry name" value="CE2_N"/>
    <property type="match status" value="1"/>
</dbReference>
<evidence type="ECO:0000259" key="3">
    <source>
        <dbReference type="Pfam" id="PF17996"/>
    </source>
</evidence>